<dbReference type="SUPFAM" id="SSF55781">
    <property type="entry name" value="GAF domain-like"/>
    <property type="match status" value="2"/>
</dbReference>
<dbReference type="GO" id="GO:0009584">
    <property type="term" value="P:detection of visible light"/>
    <property type="evidence" value="ECO:0007669"/>
    <property type="project" value="InterPro"/>
</dbReference>
<dbReference type="Gene3D" id="3.30.450.40">
    <property type="match status" value="1"/>
</dbReference>
<dbReference type="Proteomes" id="UP000005019">
    <property type="component" value="Unassembled WGS sequence"/>
</dbReference>
<keyword evidence="4" id="KW-0675">Receptor</keyword>
<dbReference type="InterPro" id="IPR016132">
    <property type="entry name" value="Phyto_chromo_attachment"/>
</dbReference>
<proteinExistence type="predicted"/>
<dbReference type="InterPro" id="IPR029016">
    <property type="entry name" value="GAF-like_dom_sf"/>
</dbReference>
<dbReference type="RefSeq" id="WP_008064804.1">
    <property type="nucleotide sequence ID" value="NZ_AFHG01000059.1"/>
</dbReference>
<evidence type="ECO:0000259" key="5">
    <source>
        <dbReference type="PROSITE" id="PS50046"/>
    </source>
</evidence>
<feature type="domain" description="Phytochrome chromophore attachment site" evidence="5">
    <location>
        <begin position="151"/>
        <end position="313"/>
    </location>
</feature>
<dbReference type="InterPro" id="IPR043150">
    <property type="entry name" value="Phytochrome_PHY_sf"/>
</dbReference>
<dbReference type="SUPFAM" id="SSF55785">
    <property type="entry name" value="PYP-like sensor domain (PAS domain)"/>
    <property type="match status" value="2"/>
</dbReference>
<dbReference type="InterPro" id="IPR001294">
    <property type="entry name" value="Phytochrome"/>
</dbReference>
<evidence type="ECO:0000256" key="3">
    <source>
        <dbReference type="ARBA" id="ARBA00022991"/>
    </source>
</evidence>
<dbReference type="Pfam" id="PF01590">
    <property type="entry name" value="GAF"/>
    <property type="match status" value="1"/>
</dbReference>
<evidence type="ECO:0000313" key="6">
    <source>
        <dbReference type="EMBL" id="EGK70016.1"/>
    </source>
</evidence>
<dbReference type="InterPro" id="IPR035965">
    <property type="entry name" value="PAS-like_dom_sf"/>
</dbReference>
<dbReference type="OrthoDB" id="9808408at2"/>
<evidence type="ECO:0000256" key="1">
    <source>
        <dbReference type="ARBA" id="ARBA00022543"/>
    </source>
</evidence>
<comment type="caution">
    <text evidence="6">The sequence shown here is derived from an EMBL/GenBank/DDBJ whole genome shotgun (WGS) entry which is preliminary data.</text>
</comment>
<keyword evidence="1" id="KW-0600">Photoreceptor protein</keyword>
<evidence type="ECO:0000256" key="4">
    <source>
        <dbReference type="ARBA" id="ARBA00023170"/>
    </source>
</evidence>
<keyword evidence="7" id="KW-1185">Reference proteome</keyword>
<dbReference type="Pfam" id="PF08446">
    <property type="entry name" value="PAS_2"/>
    <property type="match status" value="1"/>
</dbReference>
<dbReference type="PANTHER" id="PTHR43065:SF42">
    <property type="entry name" value="TWO-COMPONENT SENSOR PPRA"/>
    <property type="match status" value="1"/>
</dbReference>
<dbReference type="eggNOG" id="COG4251">
    <property type="taxonomic scope" value="Bacteria"/>
</dbReference>
<organism evidence="6 7">
    <name type="scientific">Methyloversatilis universalis (strain ATCC BAA-1314 / DSM 25237 / JCM 13912 / CCUG 52030 / FAM5)</name>
    <dbReference type="NCBI Taxonomy" id="1000565"/>
    <lineage>
        <taxon>Bacteria</taxon>
        <taxon>Pseudomonadati</taxon>
        <taxon>Pseudomonadota</taxon>
        <taxon>Betaproteobacteria</taxon>
        <taxon>Nitrosomonadales</taxon>
        <taxon>Sterolibacteriaceae</taxon>
        <taxon>Methyloversatilis</taxon>
    </lineage>
</organism>
<protein>
    <submittedName>
        <fullName evidence="6">PAS/PAC sensor protein</fullName>
    </submittedName>
</protein>
<gene>
    <name evidence="6" type="ORF">METUNv1_03984</name>
</gene>
<dbReference type="GO" id="GO:0006355">
    <property type="term" value="P:regulation of DNA-templated transcription"/>
    <property type="evidence" value="ECO:0007669"/>
    <property type="project" value="InterPro"/>
</dbReference>
<accession>F5RI34</accession>
<dbReference type="AlphaFoldDB" id="F5RI34"/>
<dbReference type="InterPro" id="IPR013515">
    <property type="entry name" value="Phytochrome_cen-reg"/>
</dbReference>
<dbReference type="InterPro" id="IPR013654">
    <property type="entry name" value="PAS_2"/>
</dbReference>
<dbReference type="InterPro" id="IPR000014">
    <property type="entry name" value="PAS"/>
</dbReference>
<dbReference type="Gene3D" id="3.30.450.270">
    <property type="match status" value="1"/>
</dbReference>
<dbReference type="InterPro" id="IPR003018">
    <property type="entry name" value="GAF"/>
</dbReference>
<name>F5RI34_METUF</name>
<dbReference type="PANTHER" id="PTHR43065">
    <property type="entry name" value="SENSOR HISTIDINE KINASE"/>
    <property type="match status" value="1"/>
</dbReference>
<dbReference type="PROSITE" id="PS50046">
    <property type="entry name" value="PHYTOCHROME_2"/>
    <property type="match status" value="1"/>
</dbReference>
<dbReference type="Pfam" id="PF00360">
    <property type="entry name" value="PHY"/>
    <property type="match status" value="1"/>
</dbReference>
<sequence length="721" mass="78361">MNDPLYSPPFGQADLTNCERELIHLAGSIQPHGVLLVVRDDDFRVLQASLNAEQWLGVAHAAVVDAPLSALGGDLADRLAGLRAALTPEELAPFHCTTGHGGLLRQFEGMAHRGQSGTLIVELETAGPAAEDAAAQALLATAVRRFSEAMSIDALADTAVQSIRELTHYDRVMVYRFDADGHGEIVAEARDDRLDTLLGHRYPATDIPQRARDLYLRNRVRVLVDARYLPVAVEPRLLPHTGEELDMSMCHLRSMSPLHIQYLRNMGVTATLVVSLVREGRLWGLIACHHYAPRRIHYAQRAAVDVLAEVMSTRIAAIENYVRTQVDLLVRRMELRLIEATSTEGDWRAALMRNARTLLQPMEASGVALLHDGELLTAGEVPSTGAVRALAGWAAGEMKQMLFSCVSVERANPALAGLTPVVCGVLAIDLSTRGRNLLMWFRREQRAKLTWAGDPAKPMVDNDPLTLSPRRSFEAWSEIVRGTAAPWSRADLALARAIGASLRDVIMQTQAVRLLIAQHQLERFRAAVDESPEPLLVADGDGRILFPSPALAGILPVGSPQPGSFDELATLFDDTDAVREVLSSLRDGRVSWRGEWRMRAAGGLALGVRADVVPGPGGAVLGCILMFTDLTDAKRTEAARRHLEQSLTLTGQADARRTTRDAPGLPDEVMGAILANASVAAMELTDTTASIPVATLIEELEASATRAAAVYARLREFSRPL</sequence>
<reference evidence="6 7" key="1">
    <citation type="journal article" date="2011" name="J. Bacteriol.">
        <title>Genome sequence of Methyloversatilis universalis FAM5T, a methylotrophic representative of the order Rhodocyclales.</title>
        <authorList>
            <person name="Kittichotirat W."/>
            <person name="Good N.M."/>
            <person name="Hall R."/>
            <person name="Bringel F."/>
            <person name="Lajus A."/>
            <person name="Medigue C."/>
            <person name="Smalley N.E."/>
            <person name="Beck D."/>
            <person name="Bumgarner R."/>
            <person name="Vuilleumier S."/>
            <person name="Kalyuzhnaya M.G."/>
        </authorList>
    </citation>
    <scope>NUCLEOTIDE SEQUENCE [LARGE SCALE GENOMIC DNA]</scope>
    <source>
        <strain evidence="7">ATCC BAA-1314 / JCM 13912 / FAM5</strain>
    </source>
</reference>
<dbReference type="SMART" id="SM00065">
    <property type="entry name" value="GAF"/>
    <property type="match status" value="1"/>
</dbReference>
<keyword evidence="2" id="KW-0716">Sensory transduction</keyword>
<dbReference type="PRINTS" id="PR01033">
    <property type="entry name" value="PHYTOCHROME"/>
</dbReference>
<dbReference type="CDD" id="cd00130">
    <property type="entry name" value="PAS"/>
    <property type="match status" value="1"/>
</dbReference>
<dbReference type="EMBL" id="AFHG01000059">
    <property type="protein sequence ID" value="EGK70016.1"/>
    <property type="molecule type" value="Genomic_DNA"/>
</dbReference>
<evidence type="ECO:0000256" key="2">
    <source>
        <dbReference type="ARBA" id="ARBA00022606"/>
    </source>
</evidence>
<dbReference type="STRING" id="1000565.METUNv1_03984"/>
<dbReference type="GO" id="GO:0009881">
    <property type="term" value="F:photoreceptor activity"/>
    <property type="evidence" value="ECO:0007669"/>
    <property type="project" value="UniProtKB-KW"/>
</dbReference>
<evidence type="ECO:0000313" key="7">
    <source>
        <dbReference type="Proteomes" id="UP000005019"/>
    </source>
</evidence>
<dbReference type="Gene3D" id="3.30.450.20">
    <property type="entry name" value="PAS domain"/>
    <property type="match status" value="2"/>
</dbReference>
<keyword evidence="3" id="KW-0157">Chromophore</keyword>